<evidence type="ECO:0000256" key="1">
    <source>
        <dbReference type="ARBA" id="ARBA00022679"/>
    </source>
</evidence>
<proteinExistence type="predicted"/>
<protein>
    <submittedName>
        <fullName evidence="2">CoA transferase</fullName>
    </submittedName>
</protein>
<keyword evidence="3" id="KW-1185">Reference proteome</keyword>
<dbReference type="FunCoup" id="A0A4R5DIN6">
    <property type="interactions" value="76"/>
</dbReference>
<dbReference type="InterPro" id="IPR044855">
    <property type="entry name" value="CoA-Trfase_III_dom3_sf"/>
</dbReference>
<evidence type="ECO:0000313" key="3">
    <source>
        <dbReference type="Proteomes" id="UP000294739"/>
    </source>
</evidence>
<sequence length="395" mass="42306">MPALDRVKVLDVTQVLAGPFCGQLLADMGADVTKIEPPGTGDQSRTALGFTMKGDDTAAFLAINRGKRSVTLNLKEDAGREIFHALARDADVVIENFRPGVARRLGIDYETLGAVNPRIICASISGYGQTGPYANRPAHDLIAQGMTGLMSVTGEPGGPPAKVGISIADLSAGLFCAFGILCAYVARERTGRGQYVDTSIFEAPLALSVFESSELWGLGRVPRPLGSTNRTAAPNQAFRARDGYLNICAANQRLWARLCAVLGRDDLVGDPRFATNDLRMTNRAELETELEATLADRDADEWVRLILDAGVPAGPILDYGQVFDDPHTHARDMVVEIEHPVEGLLRGLGIPVKLSDTPGAVQRPAPLLGEHTDEVLRGLGYSDADVARLRENGVV</sequence>
<dbReference type="GO" id="GO:0008410">
    <property type="term" value="F:CoA-transferase activity"/>
    <property type="evidence" value="ECO:0007669"/>
    <property type="project" value="TreeGrafter"/>
</dbReference>
<organism evidence="2 3">
    <name type="scientific">Jiangella asiatica</name>
    <dbReference type="NCBI Taxonomy" id="2530372"/>
    <lineage>
        <taxon>Bacteria</taxon>
        <taxon>Bacillati</taxon>
        <taxon>Actinomycetota</taxon>
        <taxon>Actinomycetes</taxon>
        <taxon>Jiangellales</taxon>
        <taxon>Jiangellaceae</taxon>
        <taxon>Jiangella</taxon>
    </lineage>
</organism>
<dbReference type="InterPro" id="IPR050483">
    <property type="entry name" value="CoA-transferase_III_domain"/>
</dbReference>
<accession>A0A4R5DIN6</accession>
<dbReference type="InParanoid" id="A0A4R5DIN6"/>
<dbReference type="PANTHER" id="PTHR48207:SF3">
    <property type="entry name" value="SUCCINATE--HYDROXYMETHYLGLUTARATE COA-TRANSFERASE"/>
    <property type="match status" value="1"/>
</dbReference>
<evidence type="ECO:0000313" key="2">
    <source>
        <dbReference type="EMBL" id="TDE11830.1"/>
    </source>
</evidence>
<dbReference type="Pfam" id="PF02515">
    <property type="entry name" value="CoA_transf_3"/>
    <property type="match status" value="1"/>
</dbReference>
<dbReference type="InterPro" id="IPR023606">
    <property type="entry name" value="CoA-Trfase_III_dom_1_sf"/>
</dbReference>
<dbReference type="Gene3D" id="3.30.1540.10">
    <property type="entry name" value="formyl-coa transferase, domain 3"/>
    <property type="match status" value="1"/>
</dbReference>
<dbReference type="Proteomes" id="UP000294739">
    <property type="component" value="Unassembled WGS sequence"/>
</dbReference>
<dbReference type="AlphaFoldDB" id="A0A4R5DIN6"/>
<reference evidence="2 3" key="1">
    <citation type="submission" date="2019-03" db="EMBL/GenBank/DDBJ databases">
        <title>Draft genome sequences of novel Actinobacteria.</title>
        <authorList>
            <person name="Sahin N."/>
            <person name="Ay H."/>
            <person name="Saygin H."/>
        </authorList>
    </citation>
    <scope>NUCLEOTIDE SEQUENCE [LARGE SCALE GENOMIC DNA]</scope>
    <source>
        <strain evidence="2 3">5K138</strain>
    </source>
</reference>
<comment type="caution">
    <text evidence="2">The sequence shown here is derived from an EMBL/GenBank/DDBJ whole genome shotgun (WGS) entry which is preliminary data.</text>
</comment>
<gene>
    <name evidence="2" type="ORF">E1269_08690</name>
</gene>
<name>A0A4R5DIN6_9ACTN</name>
<keyword evidence="1 2" id="KW-0808">Transferase</keyword>
<dbReference type="Gene3D" id="3.40.50.10540">
    <property type="entry name" value="Crotonobetainyl-coa:carnitine coa-transferase, domain 1"/>
    <property type="match status" value="1"/>
</dbReference>
<dbReference type="SUPFAM" id="SSF89796">
    <property type="entry name" value="CoA-transferase family III (CaiB/BaiF)"/>
    <property type="match status" value="1"/>
</dbReference>
<dbReference type="PANTHER" id="PTHR48207">
    <property type="entry name" value="SUCCINATE--HYDROXYMETHYLGLUTARATE COA-TRANSFERASE"/>
    <property type="match status" value="1"/>
</dbReference>
<dbReference type="InterPro" id="IPR003673">
    <property type="entry name" value="CoA-Trfase_fam_III"/>
</dbReference>
<dbReference type="EMBL" id="SMKZ01000009">
    <property type="protein sequence ID" value="TDE11830.1"/>
    <property type="molecule type" value="Genomic_DNA"/>
</dbReference>
<dbReference type="OrthoDB" id="9797653at2"/>